<feature type="compositionally biased region" description="Polar residues" evidence="1">
    <location>
        <begin position="1"/>
        <end position="16"/>
    </location>
</feature>
<keyword evidence="2" id="KW-1185">Reference proteome</keyword>
<organism evidence="2 3">
    <name type="scientific">Coffea arabica</name>
    <name type="common">Arabian coffee</name>
    <dbReference type="NCBI Taxonomy" id="13443"/>
    <lineage>
        <taxon>Eukaryota</taxon>
        <taxon>Viridiplantae</taxon>
        <taxon>Streptophyta</taxon>
        <taxon>Embryophyta</taxon>
        <taxon>Tracheophyta</taxon>
        <taxon>Spermatophyta</taxon>
        <taxon>Magnoliopsida</taxon>
        <taxon>eudicotyledons</taxon>
        <taxon>Gunneridae</taxon>
        <taxon>Pentapetalae</taxon>
        <taxon>asterids</taxon>
        <taxon>lamiids</taxon>
        <taxon>Gentianales</taxon>
        <taxon>Rubiaceae</taxon>
        <taxon>Ixoroideae</taxon>
        <taxon>Gardenieae complex</taxon>
        <taxon>Bertiereae - Coffeeae clade</taxon>
        <taxon>Coffeeae</taxon>
        <taxon>Coffea</taxon>
    </lineage>
</organism>
<dbReference type="Proteomes" id="UP001652660">
    <property type="component" value="Chromosome 5c"/>
</dbReference>
<dbReference type="AlphaFoldDB" id="A0A6P6SBK0"/>
<sequence>MEDDVSNSVRRMSTRSCKVAPKMAAAHPSSDNRTLAILDWLDALENGNGATEAAQKIVDDDDEASLDDDDDDQVFYQKKQSKNTKRKTRQAEALENANRALRIFLKLLDKVSRTKQCNTVLPF</sequence>
<dbReference type="RefSeq" id="XP_027062867.1">
    <property type="nucleotide sequence ID" value="XM_027207066.1"/>
</dbReference>
<reference evidence="3" key="2">
    <citation type="submission" date="2025-08" db="UniProtKB">
        <authorList>
            <consortium name="RefSeq"/>
        </authorList>
    </citation>
    <scope>IDENTIFICATION</scope>
    <source>
        <tissue evidence="3">Leaves</tissue>
    </source>
</reference>
<proteinExistence type="predicted"/>
<protein>
    <submittedName>
        <fullName evidence="3">SWR1 complex subunit 6-like</fullName>
    </submittedName>
</protein>
<feature type="region of interest" description="Disordered" evidence="1">
    <location>
        <begin position="1"/>
        <end position="30"/>
    </location>
</feature>
<reference evidence="2" key="1">
    <citation type="journal article" date="2025" name="Foods">
        <title>Unveiling the Microbial Signatures of Arabica Coffee Cherries: Insights into Ripeness Specific Diversity, Functional Traits, and Implications for Quality and Safety.</title>
        <authorList>
            <consortium name="RefSeq"/>
            <person name="Tenea G.N."/>
            <person name="Cifuentes V."/>
            <person name="Reyes P."/>
            <person name="Cevallos-Vallejos M."/>
        </authorList>
    </citation>
    <scope>NUCLEOTIDE SEQUENCE [LARGE SCALE GENOMIC DNA]</scope>
</reference>
<evidence type="ECO:0000313" key="2">
    <source>
        <dbReference type="Proteomes" id="UP001652660"/>
    </source>
</evidence>
<name>A0A6P6SBK0_COFAR</name>
<evidence type="ECO:0000256" key="1">
    <source>
        <dbReference type="SAM" id="MobiDB-lite"/>
    </source>
</evidence>
<accession>A0A6P6SBK0</accession>
<dbReference type="OrthoDB" id="74807at2759"/>
<dbReference type="GeneID" id="113689271"/>
<gene>
    <name evidence="3" type="primary">LOC113689271</name>
</gene>
<evidence type="ECO:0000313" key="3">
    <source>
        <dbReference type="RefSeq" id="XP_027062867.1"/>
    </source>
</evidence>